<gene>
    <name evidence="2" type="ORF">EZS28_023584</name>
</gene>
<name>A0A5J4VE76_9EUKA</name>
<evidence type="ECO:0000313" key="2">
    <source>
        <dbReference type="EMBL" id="KAA6380890.1"/>
    </source>
</evidence>
<evidence type="ECO:0000313" key="3">
    <source>
        <dbReference type="Proteomes" id="UP000324800"/>
    </source>
</evidence>
<sequence>HAKTVAIGIQGNALVKTEQYIPFDIASFGGGADFHSDYKTDLSVAYSASLLAIQKCAQWEVQTNQQGRKPDDSKSANDEIGCDPGGDAELKKQIYGHPCNINTGQFDQSKCVFARCRDGYYRKINVKQGTSEIESEKCEQIPKNPYSPKKGLSVFVIILIVVAVVIFLIIMAFVIGFIVYFCLKKKKEEEKDKQMELEMKEKNK</sequence>
<organism evidence="2 3">
    <name type="scientific">Streblomastix strix</name>
    <dbReference type="NCBI Taxonomy" id="222440"/>
    <lineage>
        <taxon>Eukaryota</taxon>
        <taxon>Metamonada</taxon>
        <taxon>Preaxostyla</taxon>
        <taxon>Oxymonadida</taxon>
        <taxon>Streblomastigidae</taxon>
        <taxon>Streblomastix</taxon>
    </lineage>
</organism>
<keyword evidence="1" id="KW-1133">Transmembrane helix</keyword>
<dbReference type="Proteomes" id="UP000324800">
    <property type="component" value="Unassembled WGS sequence"/>
</dbReference>
<dbReference type="EMBL" id="SNRW01007657">
    <property type="protein sequence ID" value="KAA6380890.1"/>
    <property type="molecule type" value="Genomic_DNA"/>
</dbReference>
<keyword evidence="1" id="KW-0812">Transmembrane</keyword>
<feature type="transmembrane region" description="Helical" evidence="1">
    <location>
        <begin position="152"/>
        <end position="183"/>
    </location>
</feature>
<accession>A0A5J4VE76</accession>
<reference evidence="2 3" key="1">
    <citation type="submission" date="2019-03" db="EMBL/GenBank/DDBJ databases">
        <title>Single cell metagenomics reveals metabolic interactions within the superorganism composed of flagellate Streblomastix strix and complex community of Bacteroidetes bacteria on its surface.</title>
        <authorList>
            <person name="Treitli S.C."/>
            <person name="Kolisko M."/>
            <person name="Husnik F."/>
            <person name="Keeling P."/>
            <person name="Hampl V."/>
        </authorList>
    </citation>
    <scope>NUCLEOTIDE SEQUENCE [LARGE SCALE GENOMIC DNA]</scope>
    <source>
        <strain evidence="2">ST1C</strain>
    </source>
</reference>
<dbReference type="AlphaFoldDB" id="A0A5J4VE76"/>
<protein>
    <submittedName>
        <fullName evidence="2">Uncharacterized protein</fullName>
    </submittedName>
</protein>
<keyword evidence="1" id="KW-0472">Membrane</keyword>
<evidence type="ECO:0000256" key="1">
    <source>
        <dbReference type="SAM" id="Phobius"/>
    </source>
</evidence>
<proteinExistence type="predicted"/>
<feature type="non-terminal residue" evidence="2">
    <location>
        <position position="1"/>
    </location>
</feature>
<comment type="caution">
    <text evidence="2">The sequence shown here is derived from an EMBL/GenBank/DDBJ whole genome shotgun (WGS) entry which is preliminary data.</text>
</comment>